<keyword evidence="6" id="KW-0378">Hydrolase</keyword>
<dbReference type="PROSITE" id="PS50305">
    <property type="entry name" value="SIRTUIN"/>
    <property type="match status" value="1"/>
</dbReference>
<feature type="binding site" evidence="4">
    <location>
        <position position="181"/>
    </location>
    <ligand>
        <name>Zn(2+)</name>
        <dbReference type="ChEBI" id="CHEBI:29105"/>
    </ligand>
</feature>
<dbReference type="KEGG" id="btrm:SAMEA390648701100"/>
<dbReference type="PANTHER" id="PTHR11085:SF4">
    <property type="entry name" value="NAD-DEPENDENT PROTEIN DEACYLASE"/>
    <property type="match status" value="1"/>
</dbReference>
<evidence type="ECO:0000313" key="6">
    <source>
        <dbReference type="EMBL" id="SAI68127.1"/>
    </source>
</evidence>
<evidence type="ECO:0000259" key="5">
    <source>
        <dbReference type="PROSITE" id="PS50305"/>
    </source>
</evidence>
<dbReference type="InterPro" id="IPR029035">
    <property type="entry name" value="DHS-like_NAD/FAD-binding_dom"/>
</dbReference>
<dbReference type="GO" id="GO:0046872">
    <property type="term" value="F:metal ion binding"/>
    <property type="evidence" value="ECO:0007669"/>
    <property type="project" value="UniProtKB-KW"/>
</dbReference>
<dbReference type="GeneID" id="56587495"/>
<dbReference type="InterPro" id="IPR050134">
    <property type="entry name" value="NAD-dep_sirtuin_deacylases"/>
</dbReference>
<dbReference type="InterPro" id="IPR026590">
    <property type="entry name" value="Ssirtuin_cat_dom"/>
</dbReference>
<gene>
    <name evidence="6" type="primary">cobB_2</name>
    <name evidence="6" type="ORF">SAMEA3906487_01100</name>
</gene>
<dbReference type="STRING" id="123899.SAMEA3906487_01100"/>
<dbReference type="GO" id="GO:0017136">
    <property type="term" value="F:histone deacetylase activity, NAD-dependent"/>
    <property type="evidence" value="ECO:0007669"/>
    <property type="project" value="TreeGrafter"/>
</dbReference>
<dbReference type="Gene3D" id="3.30.1600.10">
    <property type="entry name" value="SIR2/SIRT2 'Small Domain"/>
    <property type="match status" value="1"/>
</dbReference>
<dbReference type="Proteomes" id="UP000076825">
    <property type="component" value="Chromosome 1"/>
</dbReference>
<feature type="active site" description="Proton acceptor" evidence="4">
    <location>
        <position position="138"/>
    </location>
</feature>
<dbReference type="eggNOG" id="COG0846">
    <property type="taxonomic scope" value="Bacteria"/>
</dbReference>
<sequence length="285" mass="31048">MTHPPVELPGEALLRAAQLIEAASSLLVVAGAGMGIDSGLPDFRSAQGFWRAYPALGRQNLSFAEIASPAAFRRDPQLAWGFYGHRLALYRATRAHAGFGMLHGWMQARPMGGAVFTSNVDGHFQQAGFDAQQLVECHGSLHRLQCLEACCNETWPADGFVPQVDEAQGVLLNEPPHCPYCGGLARPNVYMFNDHDWQEQPTRQQYEHLRRWLRFVEGLVILDIGAGTAIPTARAFSHRTAAEFGAAIIRINPAEPQVPDPARDVSLPLAALPALTAIAQRLTPG</sequence>
<evidence type="ECO:0000256" key="4">
    <source>
        <dbReference type="PROSITE-ProRule" id="PRU00236"/>
    </source>
</evidence>
<dbReference type="Pfam" id="PF02146">
    <property type="entry name" value="SIR2"/>
    <property type="match status" value="1"/>
</dbReference>
<dbReference type="PANTHER" id="PTHR11085">
    <property type="entry name" value="NAD-DEPENDENT PROTEIN DEACYLASE SIRTUIN-5, MITOCHONDRIAL-RELATED"/>
    <property type="match status" value="1"/>
</dbReference>
<dbReference type="EMBL" id="LT546645">
    <property type="protein sequence ID" value="SAI68127.1"/>
    <property type="molecule type" value="Genomic_DNA"/>
</dbReference>
<evidence type="ECO:0000256" key="2">
    <source>
        <dbReference type="ARBA" id="ARBA00022679"/>
    </source>
</evidence>
<dbReference type="AlphaFoldDB" id="A0A146AL44"/>
<organism evidence="6 7">
    <name type="scientific">Bordetella trematum</name>
    <dbReference type="NCBI Taxonomy" id="123899"/>
    <lineage>
        <taxon>Bacteria</taxon>
        <taxon>Pseudomonadati</taxon>
        <taxon>Pseudomonadota</taxon>
        <taxon>Betaproteobacteria</taxon>
        <taxon>Burkholderiales</taxon>
        <taxon>Alcaligenaceae</taxon>
        <taxon>Bordetella</taxon>
    </lineage>
</organism>
<dbReference type="PATRIC" id="fig|123899.6.peg.1079"/>
<dbReference type="InterPro" id="IPR026591">
    <property type="entry name" value="Sirtuin_cat_small_dom_sf"/>
</dbReference>
<keyword evidence="3" id="KW-0520">NAD</keyword>
<dbReference type="Gene3D" id="3.40.50.1220">
    <property type="entry name" value="TPP-binding domain"/>
    <property type="match status" value="1"/>
</dbReference>
<reference evidence="6 7" key="1">
    <citation type="submission" date="2016-04" db="EMBL/GenBank/DDBJ databases">
        <authorList>
            <consortium name="Pathogen Informatics"/>
        </authorList>
    </citation>
    <scope>NUCLEOTIDE SEQUENCE [LARGE SCALE GENOMIC DNA]</scope>
    <source>
        <strain evidence="6 7">H044680328</strain>
    </source>
</reference>
<keyword evidence="4" id="KW-0862">Zinc</keyword>
<keyword evidence="4" id="KW-0479">Metal-binding</keyword>
<dbReference type="RefSeq" id="WP_052125645.1">
    <property type="nucleotide sequence ID" value="NZ_CP016340.1"/>
</dbReference>
<protein>
    <recommendedName>
        <fullName evidence="1">protein acetyllysine N-acetyltransferase</fullName>
        <ecNumber evidence="1">2.3.1.286</ecNumber>
    </recommendedName>
</protein>
<evidence type="ECO:0000313" key="7">
    <source>
        <dbReference type="Proteomes" id="UP000076825"/>
    </source>
</evidence>
<keyword evidence="7" id="KW-1185">Reference proteome</keyword>
<feature type="binding site" evidence="4">
    <location>
        <position position="151"/>
    </location>
    <ligand>
        <name>Zn(2+)</name>
        <dbReference type="ChEBI" id="CHEBI:29105"/>
    </ligand>
</feature>
<dbReference type="EC" id="2.3.1.286" evidence="1"/>
<dbReference type="GO" id="GO:0016787">
    <property type="term" value="F:hydrolase activity"/>
    <property type="evidence" value="ECO:0007669"/>
    <property type="project" value="UniProtKB-KW"/>
</dbReference>
<dbReference type="GO" id="GO:0070403">
    <property type="term" value="F:NAD+ binding"/>
    <property type="evidence" value="ECO:0007669"/>
    <property type="project" value="InterPro"/>
</dbReference>
<keyword evidence="2" id="KW-0808">Transferase</keyword>
<proteinExistence type="predicted"/>
<dbReference type="OrthoDB" id="9800582at2"/>
<dbReference type="InterPro" id="IPR003000">
    <property type="entry name" value="Sirtuin"/>
</dbReference>
<feature type="binding site" evidence="4">
    <location>
        <position position="178"/>
    </location>
    <ligand>
        <name>Zn(2+)</name>
        <dbReference type="ChEBI" id="CHEBI:29105"/>
    </ligand>
</feature>
<feature type="domain" description="Deacetylase sirtuin-type" evidence="5">
    <location>
        <begin position="6"/>
        <end position="285"/>
    </location>
</feature>
<name>A0A146AL44_9BORD</name>
<evidence type="ECO:0000256" key="3">
    <source>
        <dbReference type="ARBA" id="ARBA00023027"/>
    </source>
</evidence>
<accession>A0A146AL44</accession>
<evidence type="ECO:0000256" key="1">
    <source>
        <dbReference type="ARBA" id="ARBA00012928"/>
    </source>
</evidence>
<dbReference type="SUPFAM" id="SSF52467">
    <property type="entry name" value="DHS-like NAD/FAD-binding domain"/>
    <property type="match status" value="1"/>
</dbReference>
<feature type="binding site" evidence="4">
    <location>
        <position position="146"/>
    </location>
    <ligand>
        <name>Zn(2+)</name>
        <dbReference type="ChEBI" id="CHEBI:29105"/>
    </ligand>
</feature>